<accession>A0ABU4JYV4</accession>
<evidence type="ECO:0000256" key="4">
    <source>
        <dbReference type="ARBA" id="ARBA00022692"/>
    </source>
</evidence>
<evidence type="ECO:0000256" key="6">
    <source>
        <dbReference type="ARBA" id="ARBA00023136"/>
    </source>
</evidence>
<evidence type="ECO:0000256" key="3">
    <source>
        <dbReference type="ARBA" id="ARBA00022475"/>
    </source>
</evidence>
<dbReference type="InterPro" id="IPR036259">
    <property type="entry name" value="MFS_trans_sf"/>
</dbReference>
<dbReference type="PROSITE" id="PS50850">
    <property type="entry name" value="MFS"/>
    <property type="match status" value="1"/>
</dbReference>
<dbReference type="Pfam" id="PF07690">
    <property type="entry name" value="MFS_1"/>
    <property type="match status" value="1"/>
</dbReference>
<dbReference type="InterPro" id="IPR020846">
    <property type="entry name" value="MFS_dom"/>
</dbReference>
<keyword evidence="5 7" id="KW-1133">Transmembrane helix</keyword>
<evidence type="ECO:0000313" key="9">
    <source>
        <dbReference type="EMBL" id="MDX2290679.1"/>
    </source>
</evidence>
<keyword evidence="6 7" id="KW-0472">Membrane</keyword>
<keyword evidence="2" id="KW-0813">Transport</keyword>
<name>A0ABU4JYV4_9ACTN</name>
<proteinExistence type="predicted"/>
<evidence type="ECO:0000259" key="8">
    <source>
        <dbReference type="PROSITE" id="PS50850"/>
    </source>
</evidence>
<feature type="transmembrane region" description="Helical" evidence="7">
    <location>
        <begin position="59"/>
        <end position="78"/>
    </location>
</feature>
<comment type="subcellular location">
    <subcellularLocation>
        <location evidence="1">Cell membrane</location>
        <topology evidence="1">Multi-pass membrane protein</topology>
    </subcellularLocation>
</comment>
<evidence type="ECO:0000256" key="5">
    <source>
        <dbReference type="ARBA" id="ARBA00022989"/>
    </source>
</evidence>
<dbReference type="RefSeq" id="WP_319007291.1">
    <property type="nucleotide sequence ID" value="NZ_JAWJZF010000100.1"/>
</dbReference>
<reference evidence="9 10" key="1">
    <citation type="submission" date="2023-10" db="EMBL/GenBank/DDBJ databases">
        <authorList>
            <person name="Wang X.X."/>
        </authorList>
    </citation>
    <scope>NUCLEOTIDE SEQUENCE [LARGE SCALE GENOMIC DNA]</scope>
    <source>
        <strain evidence="9 10">NBRC 12816</strain>
    </source>
</reference>
<keyword evidence="10" id="KW-1185">Reference proteome</keyword>
<organism evidence="9 10">
    <name type="scientific">Streptomyces roseolus</name>
    <dbReference type="NCBI Taxonomy" id="67358"/>
    <lineage>
        <taxon>Bacteria</taxon>
        <taxon>Bacillati</taxon>
        <taxon>Actinomycetota</taxon>
        <taxon>Actinomycetes</taxon>
        <taxon>Kitasatosporales</taxon>
        <taxon>Streptomycetaceae</taxon>
        <taxon>Streptomyces</taxon>
    </lineage>
</organism>
<feature type="transmembrane region" description="Helical" evidence="7">
    <location>
        <begin position="36"/>
        <end position="53"/>
    </location>
</feature>
<evidence type="ECO:0000256" key="7">
    <source>
        <dbReference type="SAM" id="Phobius"/>
    </source>
</evidence>
<feature type="transmembrane region" description="Helical" evidence="7">
    <location>
        <begin position="90"/>
        <end position="116"/>
    </location>
</feature>
<sequence>MPPVATTLIFAIYAIPLLLALLTLGSLSDRVGRRGILTVGSVALSVSLLMFWAADSFLLLLAARALQGLAAGLLVPVLNAMMVDHEPSRWLGAAALANTVAPMAGLGLGALTAAGLLDLPGIDAGTIFLLLAAVFPLLAATAWTSPTPPVLPGDAGPDPRARRVSAATRRRIIVSVAPAII</sequence>
<protein>
    <submittedName>
        <fullName evidence="9">MFS transporter</fullName>
    </submittedName>
</protein>
<feature type="transmembrane region" description="Helical" evidence="7">
    <location>
        <begin position="122"/>
        <end position="143"/>
    </location>
</feature>
<feature type="transmembrane region" description="Helical" evidence="7">
    <location>
        <begin position="6"/>
        <end position="24"/>
    </location>
</feature>
<evidence type="ECO:0000256" key="2">
    <source>
        <dbReference type="ARBA" id="ARBA00022448"/>
    </source>
</evidence>
<dbReference type="PANTHER" id="PTHR23517">
    <property type="entry name" value="RESISTANCE PROTEIN MDTM, PUTATIVE-RELATED-RELATED"/>
    <property type="match status" value="1"/>
</dbReference>
<gene>
    <name evidence="9" type="ORF">R2363_00525</name>
</gene>
<dbReference type="EMBL" id="JAWJZF010000100">
    <property type="protein sequence ID" value="MDX2290679.1"/>
    <property type="molecule type" value="Genomic_DNA"/>
</dbReference>
<keyword evidence="3" id="KW-1003">Cell membrane</keyword>
<feature type="domain" description="Major facilitator superfamily (MFS) profile" evidence="8">
    <location>
        <begin position="1"/>
        <end position="181"/>
    </location>
</feature>
<dbReference type="SUPFAM" id="SSF103473">
    <property type="entry name" value="MFS general substrate transporter"/>
    <property type="match status" value="1"/>
</dbReference>
<keyword evidence="4 7" id="KW-0812">Transmembrane</keyword>
<comment type="caution">
    <text evidence="9">The sequence shown here is derived from an EMBL/GenBank/DDBJ whole genome shotgun (WGS) entry which is preliminary data.</text>
</comment>
<evidence type="ECO:0000313" key="10">
    <source>
        <dbReference type="Proteomes" id="UP001278571"/>
    </source>
</evidence>
<evidence type="ECO:0000256" key="1">
    <source>
        <dbReference type="ARBA" id="ARBA00004651"/>
    </source>
</evidence>
<dbReference type="InterPro" id="IPR011701">
    <property type="entry name" value="MFS"/>
</dbReference>
<dbReference type="InterPro" id="IPR050171">
    <property type="entry name" value="MFS_Transporters"/>
</dbReference>
<dbReference type="PANTHER" id="PTHR23517:SF13">
    <property type="entry name" value="MAJOR FACILITATOR SUPERFAMILY MFS_1"/>
    <property type="match status" value="1"/>
</dbReference>
<dbReference type="Proteomes" id="UP001278571">
    <property type="component" value="Unassembled WGS sequence"/>
</dbReference>
<feature type="non-terminal residue" evidence="9">
    <location>
        <position position="181"/>
    </location>
</feature>
<dbReference type="Gene3D" id="1.20.1250.20">
    <property type="entry name" value="MFS general substrate transporter like domains"/>
    <property type="match status" value="1"/>
</dbReference>